<evidence type="ECO:0000313" key="1">
    <source>
        <dbReference type="EMBL" id="QIM18537.1"/>
    </source>
</evidence>
<sequence length="88" mass="9722">MVSNSILTLQQLRITESDVVYCDSFAVTSPIRTALDLLRDPASFDARSKATYRLLLPLIPGGKEAVETRLIEGPQAYRNVALNRLKGC</sequence>
<accession>A0ABX6JW58</accession>
<keyword evidence="2" id="KW-1185">Reference proteome</keyword>
<reference evidence="1 2" key="1">
    <citation type="submission" date="2020-03" db="EMBL/GenBank/DDBJ databases">
        <title>Leucobacter sp. nov., isolated from beetles.</title>
        <authorList>
            <person name="Hyun D.-W."/>
            <person name="Bae J.-W."/>
        </authorList>
    </citation>
    <scope>NUCLEOTIDE SEQUENCE [LARGE SCALE GENOMIC DNA]</scope>
    <source>
        <strain evidence="1 2">HDW9A</strain>
    </source>
</reference>
<protein>
    <submittedName>
        <fullName evidence="1">Uncharacterized protein</fullName>
    </submittedName>
</protein>
<evidence type="ECO:0000313" key="2">
    <source>
        <dbReference type="Proteomes" id="UP000503441"/>
    </source>
</evidence>
<dbReference type="EMBL" id="CP049933">
    <property type="protein sequence ID" value="QIM18537.1"/>
    <property type="molecule type" value="Genomic_DNA"/>
</dbReference>
<gene>
    <name evidence="1" type="ORF">G7066_07765</name>
</gene>
<dbReference type="Proteomes" id="UP000503441">
    <property type="component" value="Chromosome"/>
</dbReference>
<organism evidence="1 2">
    <name type="scientific">Leucobacter coleopterorum</name>
    <dbReference type="NCBI Taxonomy" id="2714933"/>
    <lineage>
        <taxon>Bacteria</taxon>
        <taxon>Bacillati</taxon>
        <taxon>Actinomycetota</taxon>
        <taxon>Actinomycetes</taxon>
        <taxon>Micrococcales</taxon>
        <taxon>Microbacteriaceae</taxon>
        <taxon>Leucobacter</taxon>
    </lineage>
</organism>
<name>A0ABX6JW58_9MICO</name>
<dbReference type="RefSeq" id="WP_166330215.1">
    <property type="nucleotide sequence ID" value="NZ_CP049933.1"/>
</dbReference>
<proteinExistence type="predicted"/>